<feature type="transmembrane region" description="Helical" evidence="6">
    <location>
        <begin position="170"/>
        <end position="194"/>
    </location>
</feature>
<sequence length="198" mass="22645">MDISALPNNNHPEKFLQLDVGMLPATHSYLTSVAYSSIENVKAGWIENSSLSPQREPRVTTKSSSVPHPDWSPVVFVDRYLEKHITPSTLKTNIRQNPLYMDVKSVIEQNETSHPSWTVKDYDTQANHSNLAEYLQDKTPKDLDFWLEDLYTPGFDSLLKRKEAERRRRLCKIISSIIVIVCVLLLFVAVAVVLHKNI</sequence>
<dbReference type="Proteomes" id="UP000265100">
    <property type="component" value="Chromosome 7"/>
</dbReference>
<evidence type="ECO:0000256" key="2">
    <source>
        <dbReference type="ARBA" id="ARBA00022692"/>
    </source>
</evidence>
<comment type="subcellular location">
    <subcellularLocation>
        <location evidence="5">Endomembrane system</location>
        <topology evidence="5">Single-pass membrane protein</topology>
    </subcellularLocation>
</comment>
<evidence type="ECO:0000256" key="6">
    <source>
        <dbReference type="SAM" id="Phobius"/>
    </source>
</evidence>
<reference evidence="8" key="2">
    <citation type="submission" date="2025-08" db="UniProtKB">
        <authorList>
            <consortium name="Ensembl"/>
        </authorList>
    </citation>
    <scope>IDENTIFICATION</scope>
</reference>
<accession>A0A3P8PAG2</accession>
<dbReference type="GeneTree" id="ENSGT00530000063851"/>
<evidence type="ECO:0000256" key="4">
    <source>
        <dbReference type="ARBA" id="ARBA00023136"/>
    </source>
</evidence>
<evidence type="ECO:0000256" key="1">
    <source>
        <dbReference type="ARBA" id="ARBA00006410"/>
    </source>
</evidence>
<dbReference type="Pfam" id="PF06789">
    <property type="entry name" value="MINAR1_C"/>
    <property type="match status" value="1"/>
</dbReference>
<organism evidence="8 9">
    <name type="scientific">Astatotilapia calliptera</name>
    <name type="common">Eastern happy</name>
    <name type="synonym">Chromis callipterus</name>
    <dbReference type="NCBI Taxonomy" id="8154"/>
    <lineage>
        <taxon>Eukaryota</taxon>
        <taxon>Metazoa</taxon>
        <taxon>Chordata</taxon>
        <taxon>Craniata</taxon>
        <taxon>Vertebrata</taxon>
        <taxon>Euteleostomi</taxon>
        <taxon>Actinopterygii</taxon>
        <taxon>Neopterygii</taxon>
        <taxon>Teleostei</taxon>
        <taxon>Neoteleostei</taxon>
        <taxon>Acanthomorphata</taxon>
        <taxon>Ovalentaria</taxon>
        <taxon>Cichlomorphae</taxon>
        <taxon>Cichliformes</taxon>
        <taxon>Cichlidae</taxon>
        <taxon>African cichlids</taxon>
        <taxon>Pseudocrenilabrinae</taxon>
        <taxon>Haplochromini</taxon>
        <taxon>Astatotilapia</taxon>
    </lineage>
</organism>
<feature type="domain" description="Major intrinsically disordered Notch2-binding receptor 1-like C-terminal" evidence="7">
    <location>
        <begin position="54"/>
        <end position="193"/>
    </location>
</feature>
<dbReference type="InterPro" id="IPR039706">
    <property type="entry name" value="MINAR1-like"/>
</dbReference>
<keyword evidence="2 6" id="KW-0812">Transmembrane</keyword>
<evidence type="ECO:0000256" key="5">
    <source>
        <dbReference type="ARBA" id="ARBA00037847"/>
    </source>
</evidence>
<dbReference type="GO" id="GO:0012505">
    <property type="term" value="C:endomembrane system"/>
    <property type="evidence" value="ECO:0007669"/>
    <property type="project" value="UniProtKB-SubCell"/>
</dbReference>
<dbReference type="InterPro" id="IPR009626">
    <property type="entry name" value="MINAR1-like_C"/>
</dbReference>
<evidence type="ECO:0000256" key="3">
    <source>
        <dbReference type="ARBA" id="ARBA00022989"/>
    </source>
</evidence>
<proteinExistence type="inferred from homology"/>
<evidence type="ECO:0000313" key="8">
    <source>
        <dbReference type="Ensembl" id="ENSACLP00000014006.2"/>
    </source>
</evidence>
<dbReference type="PANTHER" id="PTHR31530">
    <property type="entry name" value="MAJOR INTRINSICALLY DISORDERED NOTCH2-BINDING RECEPTOR 1 MINAR1 FAMILY MEMBER"/>
    <property type="match status" value="1"/>
</dbReference>
<keyword evidence="3 6" id="KW-1133">Transmembrane helix</keyword>
<dbReference type="OMA" id="EAMEDRK"/>
<keyword evidence="9" id="KW-1185">Reference proteome</keyword>
<dbReference type="Ensembl" id="ENSACLT00000014342.2">
    <property type="protein sequence ID" value="ENSACLP00000014006.2"/>
    <property type="gene ID" value="ENSACLG00000009572.2"/>
</dbReference>
<evidence type="ECO:0000259" key="7">
    <source>
        <dbReference type="Pfam" id="PF06789"/>
    </source>
</evidence>
<dbReference type="AlphaFoldDB" id="A0A3P8PAG2"/>
<dbReference type="PANTHER" id="PTHR31530:SF4">
    <property type="entry name" value="MAJOR INTRINSICALLY DISORDERED NOTCH2-BINDING RECEPTOR 1-LIKE"/>
    <property type="match status" value="1"/>
</dbReference>
<keyword evidence="4 6" id="KW-0472">Membrane</keyword>
<protein>
    <recommendedName>
        <fullName evidence="7">Major intrinsically disordered Notch2-binding receptor 1-like C-terminal domain-containing protein</fullName>
    </recommendedName>
</protein>
<evidence type="ECO:0000313" key="9">
    <source>
        <dbReference type="Proteomes" id="UP000265100"/>
    </source>
</evidence>
<gene>
    <name evidence="8" type="primary">MINAR2</name>
</gene>
<comment type="similarity">
    <text evidence="1">Belongs to the MINAR family.</text>
</comment>
<name>A0A3P8PAG2_ASTCA</name>
<reference evidence="8" key="1">
    <citation type="submission" date="2018-05" db="EMBL/GenBank/DDBJ databases">
        <authorList>
            <person name="Datahose"/>
        </authorList>
    </citation>
    <scope>NUCLEOTIDE SEQUENCE</scope>
</reference>
<reference evidence="8" key="3">
    <citation type="submission" date="2025-09" db="UniProtKB">
        <authorList>
            <consortium name="Ensembl"/>
        </authorList>
    </citation>
    <scope>IDENTIFICATION</scope>
</reference>